<feature type="region of interest" description="Leucine repeat I (LRI)" evidence="5">
    <location>
        <begin position="267"/>
        <end position="327"/>
    </location>
</feature>
<dbReference type="OrthoDB" id="47276at2759"/>
<feature type="region of interest" description="Leucine repeat II (LRII)" evidence="5">
    <location>
        <begin position="427"/>
        <end position="459"/>
    </location>
</feature>
<accession>A0A2P5DQK5</accession>
<dbReference type="Pfam" id="PF03514">
    <property type="entry name" value="GRAS"/>
    <property type="match status" value="1"/>
</dbReference>
<feature type="short sequence motif" description="VHIID" evidence="5">
    <location>
        <begin position="377"/>
        <end position="381"/>
    </location>
</feature>
<feature type="region of interest" description="SAW" evidence="5">
    <location>
        <begin position="565"/>
        <end position="640"/>
    </location>
</feature>
<dbReference type="InterPro" id="IPR005202">
    <property type="entry name" value="TF_GRAS"/>
</dbReference>
<protein>
    <submittedName>
        <fullName evidence="7">GRAS transcription factor</fullName>
    </submittedName>
</protein>
<evidence type="ECO:0000256" key="1">
    <source>
        <dbReference type="ARBA" id="ARBA00004123"/>
    </source>
</evidence>
<comment type="caution">
    <text evidence="7">The sequence shown here is derived from an EMBL/GenBank/DDBJ whole genome shotgun (WGS) entry which is preliminary data.</text>
</comment>
<evidence type="ECO:0000256" key="2">
    <source>
        <dbReference type="ARBA" id="ARBA00023015"/>
    </source>
</evidence>
<evidence type="ECO:0000313" key="8">
    <source>
        <dbReference type="Proteomes" id="UP000237105"/>
    </source>
</evidence>
<sequence>MDTLLEGFAVRMNSFRFNHSSVSFHSNQSFVREPVNHDGNLEPQPKFHHASYDSSQSSSPSSGIDSPGYSDSFNATLKFISEMLMEEEDLERKALILQDPLALQAAEKSFYDVLGQNYPPCSDIGEFEPKSSCVKASFDNRLVQNSNFGGFRSVAQFRGRTGESSSFFQRGKAQLIDLDRVGFSLPNGHRGKKNHQREYDDGDQEEVLSNKQSAVYGDDFEPTEMLDKVLLYHGDNEQESLRAEKLRLKQGKGSGRSKRQDNKTEMVDLWTLLTQCAQAVASYDQRNATQLIKQIRQHSTPHEDGTQRLAHYFANALEARLAGTRTALYSPLVSSEMSAVDILRGHQVYITASPFLRMSYCFANRMIWDLAQNAKTIHIIDFGIQYGFQWPGLIQRLSQKPGGPPKLRITGLEFPQPGFRPSHRVEETKRRLAKYCQRFNVPSEFKMITQKWETIRYEDLNINRDEVVIVNCLYRLKHIPDETVVMNNPRDTVLKLIRRINPELFIHAVTNGTYNAPFFVTRFREALFHYSALFDMFDNTVPREEQYRLVFEKAIYGRDIENVIACEGLERVERPESYKQWQVRNTRAGFKQTPLDPKTFEAVKNKVRSSYHKDFVVERHGEWLLQGWKGRRLLAISCWKPA</sequence>
<evidence type="ECO:0000256" key="3">
    <source>
        <dbReference type="ARBA" id="ARBA00023163"/>
    </source>
</evidence>
<evidence type="ECO:0000256" key="6">
    <source>
        <dbReference type="SAM" id="MobiDB-lite"/>
    </source>
</evidence>
<evidence type="ECO:0000313" key="7">
    <source>
        <dbReference type="EMBL" id="PON75568.1"/>
    </source>
</evidence>
<comment type="similarity">
    <text evidence="5">Belongs to the GRAS family.</text>
</comment>
<dbReference type="GO" id="GO:0005634">
    <property type="term" value="C:nucleus"/>
    <property type="evidence" value="ECO:0007669"/>
    <property type="project" value="UniProtKB-SubCell"/>
</dbReference>
<evidence type="ECO:0000256" key="4">
    <source>
        <dbReference type="ARBA" id="ARBA00023242"/>
    </source>
</evidence>
<keyword evidence="3" id="KW-0804">Transcription</keyword>
<dbReference type="EMBL" id="JXTB01000023">
    <property type="protein sequence ID" value="PON75568.1"/>
    <property type="molecule type" value="Genomic_DNA"/>
</dbReference>
<organism evidence="7 8">
    <name type="scientific">Parasponia andersonii</name>
    <name type="common">Sponia andersonii</name>
    <dbReference type="NCBI Taxonomy" id="3476"/>
    <lineage>
        <taxon>Eukaryota</taxon>
        <taxon>Viridiplantae</taxon>
        <taxon>Streptophyta</taxon>
        <taxon>Embryophyta</taxon>
        <taxon>Tracheophyta</taxon>
        <taxon>Spermatophyta</taxon>
        <taxon>Magnoliopsida</taxon>
        <taxon>eudicotyledons</taxon>
        <taxon>Gunneridae</taxon>
        <taxon>Pentapetalae</taxon>
        <taxon>rosids</taxon>
        <taxon>fabids</taxon>
        <taxon>Rosales</taxon>
        <taxon>Cannabaceae</taxon>
        <taxon>Parasponia</taxon>
    </lineage>
</organism>
<comment type="caution">
    <text evidence="5">Lacks conserved residue(s) required for the propagation of feature annotation.</text>
</comment>
<name>A0A2P5DQK5_PARAD</name>
<evidence type="ECO:0000256" key="5">
    <source>
        <dbReference type="PROSITE-ProRule" id="PRU01191"/>
    </source>
</evidence>
<gene>
    <name evidence="7" type="primary">PanSCL33</name>
    <name evidence="7" type="ORF">PanWU01x14_041930</name>
</gene>
<feature type="region of interest" description="VHIID" evidence="5">
    <location>
        <begin position="346"/>
        <end position="411"/>
    </location>
</feature>
<comment type="subcellular location">
    <subcellularLocation>
        <location evidence="1">Nucleus</location>
    </subcellularLocation>
</comment>
<dbReference type="Proteomes" id="UP000237105">
    <property type="component" value="Unassembled WGS sequence"/>
</dbReference>
<dbReference type="AlphaFoldDB" id="A0A2P5DQK5"/>
<feature type="region of interest" description="Disordered" evidence="6">
    <location>
        <begin position="33"/>
        <end position="67"/>
    </location>
</feature>
<dbReference type="PROSITE" id="PS50985">
    <property type="entry name" value="GRAS"/>
    <property type="match status" value="1"/>
</dbReference>
<reference evidence="8" key="1">
    <citation type="submission" date="2016-06" db="EMBL/GenBank/DDBJ databases">
        <title>Parallel loss of symbiosis genes in relatives of nitrogen-fixing non-legume Parasponia.</title>
        <authorList>
            <person name="Van Velzen R."/>
            <person name="Holmer R."/>
            <person name="Bu F."/>
            <person name="Rutten L."/>
            <person name="Van Zeijl A."/>
            <person name="Liu W."/>
            <person name="Santuari L."/>
            <person name="Cao Q."/>
            <person name="Sharma T."/>
            <person name="Shen D."/>
            <person name="Roswanjaya Y."/>
            <person name="Wardhani T."/>
            <person name="Kalhor M.S."/>
            <person name="Jansen J."/>
            <person name="Van den Hoogen J."/>
            <person name="Gungor B."/>
            <person name="Hartog M."/>
            <person name="Hontelez J."/>
            <person name="Verver J."/>
            <person name="Yang W.-C."/>
            <person name="Schijlen E."/>
            <person name="Repin R."/>
            <person name="Schilthuizen M."/>
            <person name="Schranz E."/>
            <person name="Heidstra R."/>
            <person name="Miyata K."/>
            <person name="Fedorova E."/>
            <person name="Kohlen W."/>
            <person name="Bisseling T."/>
            <person name="Smit S."/>
            <person name="Geurts R."/>
        </authorList>
    </citation>
    <scope>NUCLEOTIDE SEQUENCE [LARGE SCALE GENOMIC DNA]</scope>
    <source>
        <strain evidence="8">cv. WU1-14</strain>
    </source>
</reference>
<keyword evidence="4" id="KW-0539">Nucleus</keyword>
<keyword evidence="8" id="KW-1185">Reference proteome</keyword>
<proteinExistence type="inferred from homology"/>
<dbReference type="PANTHER" id="PTHR31636">
    <property type="entry name" value="OSJNBA0084A10.13 PROTEIN-RELATED"/>
    <property type="match status" value="1"/>
</dbReference>
<dbReference type="STRING" id="3476.A0A2P5DQK5"/>
<feature type="compositionally biased region" description="Low complexity" evidence="6">
    <location>
        <begin position="52"/>
        <end position="67"/>
    </location>
</feature>
<keyword evidence="2" id="KW-0805">Transcription regulation</keyword>